<comment type="caution">
    <text evidence="1">The sequence shown here is derived from an EMBL/GenBank/DDBJ whole genome shotgun (WGS) entry which is preliminary data.</text>
</comment>
<accession>A0ACB9F0R2</accession>
<reference evidence="1 2" key="2">
    <citation type="journal article" date="2022" name="Mol. Ecol. Resour.">
        <title>The genomes of chicory, endive, great burdock and yacon provide insights into Asteraceae paleo-polyploidization history and plant inulin production.</title>
        <authorList>
            <person name="Fan W."/>
            <person name="Wang S."/>
            <person name="Wang H."/>
            <person name="Wang A."/>
            <person name="Jiang F."/>
            <person name="Liu H."/>
            <person name="Zhao H."/>
            <person name="Xu D."/>
            <person name="Zhang Y."/>
        </authorList>
    </citation>
    <scope>NUCLEOTIDE SEQUENCE [LARGE SCALE GENOMIC DNA]</scope>
    <source>
        <strain evidence="2">cv. Punajuju</strain>
        <tissue evidence="1">Leaves</tissue>
    </source>
</reference>
<proteinExistence type="predicted"/>
<dbReference type="Proteomes" id="UP001055811">
    <property type="component" value="Linkage Group LG03"/>
</dbReference>
<evidence type="ECO:0000313" key="2">
    <source>
        <dbReference type="Proteomes" id="UP001055811"/>
    </source>
</evidence>
<sequence length="114" mass="12984">MEGNMHHAQMELMVVQHRQRRKMHQWRMARHREFAAWVTGGEEELPTATGRRGWSELLDRSEVWFPLRVLGRRSGGSDIIAGAFESDASEGGSAGDYGCCRRRRKQRRGGCGQA</sequence>
<gene>
    <name evidence="1" type="ORF">L2E82_14410</name>
</gene>
<organism evidence="1 2">
    <name type="scientific">Cichorium intybus</name>
    <name type="common">Chicory</name>
    <dbReference type="NCBI Taxonomy" id="13427"/>
    <lineage>
        <taxon>Eukaryota</taxon>
        <taxon>Viridiplantae</taxon>
        <taxon>Streptophyta</taxon>
        <taxon>Embryophyta</taxon>
        <taxon>Tracheophyta</taxon>
        <taxon>Spermatophyta</taxon>
        <taxon>Magnoliopsida</taxon>
        <taxon>eudicotyledons</taxon>
        <taxon>Gunneridae</taxon>
        <taxon>Pentapetalae</taxon>
        <taxon>asterids</taxon>
        <taxon>campanulids</taxon>
        <taxon>Asterales</taxon>
        <taxon>Asteraceae</taxon>
        <taxon>Cichorioideae</taxon>
        <taxon>Cichorieae</taxon>
        <taxon>Cichoriinae</taxon>
        <taxon>Cichorium</taxon>
    </lineage>
</organism>
<dbReference type="EMBL" id="CM042011">
    <property type="protein sequence ID" value="KAI3764403.1"/>
    <property type="molecule type" value="Genomic_DNA"/>
</dbReference>
<evidence type="ECO:0000313" key="1">
    <source>
        <dbReference type="EMBL" id="KAI3764403.1"/>
    </source>
</evidence>
<name>A0ACB9F0R2_CICIN</name>
<keyword evidence="2" id="KW-1185">Reference proteome</keyword>
<protein>
    <submittedName>
        <fullName evidence="1">Uncharacterized protein</fullName>
    </submittedName>
</protein>
<reference evidence="2" key="1">
    <citation type="journal article" date="2022" name="Mol. Ecol. Resour.">
        <title>The genomes of chicory, endive, great burdock and yacon provide insights into Asteraceae palaeo-polyploidization history and plant inulin production.</title>
        <authorList>
            <person name="Fan W."/>
            <person name="Wang S."/>
            <person name="Wang H."/>
            <person name="Wang A."/>
            <person name="Jiang F."/>
            <person name="Liu H."/>
            <person name="Zhao H."/>
            <person name="Xu D."/>
            <person name="Zhang Y."/>
        </authorList>
    </citation>
    <scope>NUCLEOTIDE SEQUENCE [LARGE SCALE GENOMIC DNA]</scope>
    <source>
        <strain evidence="2">cv. Punajuju</strain>
    </source>
</reference>